<feature type="compositionally biased region" description="Low complexity" evidence="7">
    <location>
        <begin position="227"/>
        <end position="242"/>
    </location>
</feature>
<dbReference type="VEuPathDB" id="FungiDB:PSHT_06856"/>
<reference evidence="9" key="3">
    <citation type="journal article" date="2018" name="Mol. Plant Microbe Interact.">
        <title>Genome sequence resources for the wheat stripe rust pathogen (Puccinia striiformis f. sp. tritici) and the barley stripe rust pathogen (Puccinia striiformis f. sp. hordei).</title>
        <authorList>
            <person name="Xia C."/>
            <person name="Wang M."/>
            <person name="Yin C."/>
            <person name="Cornejo O.E."/>
            <person name="Hulbert S.H."/>
            <person name="Chen X."/>
        </authorList>
    </citation>
    <scope>NUCLEOTIDE SEQUENCE [LARGE SCALE GENOMIC DNA]</scope>
    <source>
        <strain evidence="9">93TX-2</strain>
    </source>
</reference>
<evidence type="ECO:0000313" key="9">
    <source>
        <dbReference type="Proteomes" id="UP000238274"/>
    </source>
</evidence>
<evidence type="ECO:0000256" key="6">
    <source>
        <dbReference type="RuleBase" id="RU363053"/>
    </source>
</evidence>
<dbReference type="Proteomes" id="UP000238274">
    <property type="component" value="Unassembled WGS sequence"/>
</dbReference>
<dbReference type="AlphaFoldDB" id="A0A2S4W2M1"/>
<evidence type="ECO:0000313" key="8">
    <source>
        <dbReference type="EMBL" id="POW15966.1"/>
    </source>
</evidence>
<evidence type="ECO:0000256" key="4">
    <source>
        <dbReference type="ARBA" id="ARBA00022989"/>
    </source>
</evidence>
<dbReference type="OrthoDB" id="10267969at2759"/>
<feature type="region of interest" description="Disordered" evidence="7">
    <location>
        <begin position="227"/>
        <end position="266"/>
    </location>
</feature>
<dbReference type="GO" id="GO:0005739">
    <property type="term" value="C:mitochondrion"/>
    <property type="evidence" value="ECO:0007669"/>
    <property type="project" value="TreeGrafter"/>
</dbReference>
<evidence type="ECO:0000256" key="5">
    <source>
        <dbReference type="ARBA" id="ARBA00023136"/>
    </source>
</evidence>
<gene>
    <name evidence="8" type="ORF">PSHT_06856</name>
</gene>
<comment type="subcellular location">
    <subcellularLocation>
        <location evidence="1">Membrane</location>
        <topology evidence="1">Multi-pass membrane protein</topology>
    </subcellularLocation>
</comment>
<keyword evidence="4" id="KW-1133">Transmembrane helix</keyword>
<keyword evidence="3" id="KW-0812">Transmembrane</keyword>
<dbReference type="PANTHER" id="PTHR11266:SF50">
    <property type="entry name" value="VACUOLAR MEMBRANE PROTEIN YOR292C"/>
    <property type="match status" value="1"/>
</dbReference>
<feature type="compositionally biased region" description="Basic residues" evidence="7">
    <location>
        <begin position="257"/>
        <end position="266"/>
    </location>
</feature>
<comment type="similarity">
    <text evidence="2 6">Belongs to the peroxisomal membrane protein PXMP2/4 family.</text>
</comment>
<accession>A0A2S4W2M1</accession>
<sequence length="266" mass="29895">MPTLSRSYERAFKHNPSLTLAITNGCLKCFGDLLAQFLPAFSSGQPFVLDVHRSLRFFLFGFLHGPCVGKWHESEGYHYEQVESRSAPTNTLSELLLPCLRYDPSHDLKSKSKKSYNTGGFRLFGLLNVSCSINWSCMAPLYTFRWFEGLTIQRYAKDYTNYIAFMPLQYRVPWQGSCGVLWTVFLSLSTHSKTTSTTHFNSITTSSTTPSLIATAFSKLFQSHFNSSTSSSSENSPASIDSDTINNSSTTDFSSQIKRKNNRVIG</sequence>
<evidence type="ECO:0000256" key="1">
    <source>
        <dbReference type="ARBA" id="ARBA00004141"/>
    </source>
</evidence>
<dbReference type="PANTHER" id="PTHR11266">
    <property type="entry name" value="PEROXISOMAL MEMBRANE PROTEIN 2, PXMP2 MPV17"/>
    <property type="match status" value="1"/>
</dbReference>
<evidence type="ECO:0000256" key="2">
    <source>
        <dbReference type="ARBA" id="ARBA00006824"/>
    </source>
</evidence>
<evidence type="ECO:0000256" key="3">
    <source>
        <dbReference type="ARBA" id="ARBA00022692"/>
    </source>
</evidence>
<comment type="caution">
    <text evidence="8">The sequence shown here is derived from an EMBL/GenBank/DDBJ whole genome shotgun (WGS) entry which is preliminary data.</text>
</comment>
<protein>
    <submittedName>
        <fullName evidence="8">Uncharacterized protein</fullName>
    </submittedName>
</protein>
<keyword evidence="9" id="KW-1185">Reference proteome</keyword>
<dbReference type="EMBL" id="PKSM01000082">
    <property type="protein sequence ID" value="POW15966.1"/>
    <property type="molecule type" value="Genomic_DNA"/>
</dbReference>
<proteinExistence type="inferred from homology"/>
<reference evidence="8 9" key="1">
    <citation type="submission" date="2017-12" db="EMBL/GenBank/DDBJ databases">
        <title>Gene loss provides genomic basis for host adaptation in cereal stripe rust fungi.</title>
        <authorList>
            <person name="Xia C."/>
        </authorList>
    </citation>
    <scope>NUCLEOTIDE SEQUENCE [LARGE SCALE GENOMIC DNA]</scope>
    <source>
        <strain evidence="8 9">93TX-2</strain>
    </source>
</reference>
<evidence type="ECO:0000256" key="7">
    <source>
        <dbReference type="SAM" id="MobiDB-lite"/>
    </source>
</evidence>
<dbReference type="GO" id="GO:0016020">
    <property type="term" value="C:membrane"/>
    <property type="evidence" value="ECO:0007669"/>
    <property type="project" value="UniProtKB-SubCell"/>
</dbReference>
<dbReference type="InterPro" id="IPR007248">
    <property type="entry name" value="Mpv17_PMP22"/>
</dbReference>
<keyword evidence="5" id="KW-0472">Membrane</keyword>
<dbReference type="VEuPathDB" id="FungiDB:PSTT_08143"/>
<organism evidence="8 9">
    <name type="scientific">Puccinia striiformis</name>
    <dbReference type="NCBI Taxonomy" id="27350"/>
    <lineage>
        <taxon>Eukaryota</taxon>
        <taxon>Fungi</taxon>
        <taxon>Dikarya</taxon>
        <taxon>Basidiomycota</taxon>
        <taxon>Pucciniomycotina</taxon>
        <taxon>Pucciniomycetes</taxon>
        <taxon>Pucciniales</taxon>
        <taxon>Pucciniaceae</taxon>
        <taxon>Puccinia</taxon>
    </lineage>
</organism>
<feature type="compositionally biased region" description="Polar residues" evidence="7">
    <location>
        <begin position="243"/>
        <end position="256"/>
    </location>
</feature>
<reference evidence="9" key="2">
    <citation type="journal article" date="2018" name="BMC Genomics">
        <title>Genomic insights into host adaptation between the wheat stripe rust pathogen (Puccinia striiformis f. sp. tritici) and the barley stripe rust pathogen (Puccinia striiformis f. sp. hordei).</title>
        <authorList>
            <person name="Xia C."/>
            <person name="Wang M."/>
            <person name="Yin C."/>
            <person name="Cornejo O.E."/>
            <person name="Hulbert S.H."/>
            <person name="Chen X."/>
        </authorList>
    </citation>
    <scope>NUCLEOTIDE SEQUENCE [LARGE SCALE GENOMIC DNA]</scope>
    <source>
        <strain evidence="9">93TX-2</strain>
    </source>
</reference>
<name>A0A2S4W2M1_9BASI</name>